<name>A0A7G9FMA9_9FIRM</name>
<reference evidence="1 2" key="1">
    <citation type="submission" date="2020-08" db="EMBL/GenBank/DDBJ databases">
        <authorList>
            <person name="Liu C."/>
            <person name="Sun Q."/>
        </authorList>
    </citation>
    <scope>NUCLEOTIDE SEQUENCE [LARGE SCALE GENOMIC DNA]</scope>
    <source>
        <strain evidence="1 2">NSJ-4</strain>
    </source>
</reference>
<evidence type="ECO:0000313" key="1">
    <source>
        <dbReference type="EMBL" id="QNL99690.1"/>
    </source>
</evidence>
<sequence>MKWFKKEEGVSTVCTLVENYAKEYAEEYAKEYAKAQMVNAAKLLIKKDFSDEEISTITQLSIEEIKALHNS</sequence>
<keyword evidence="2" id="KW-1185">Reference proteome</keyword>
<gene>
    <name evidence="1" type="ORF">H9Q76_13440</name>
</gene>
<dbReference type="EMBL" id="CP060632">
    <property type="protein sequence ID" value="QNL99690.1"/>
    <property type="molecule type" value="Genomic_DNA"/>
</dbReference>
<dbReference type="AlphaFoldDB" id="A0A7G9FMA9"/>
<dbReference type="RefSeq" id="WP_195541101.1">
    <property type="nucleotide sequence ID" value="NZ_CP060632.1"/>
</dbReference>
<accession>A0A7G9FMA9</accession>
<organism evidence="1 2">
    <name type="scientific">Wujia chipingensis</name>
    <dbReference type="NCBI Taxonomy" id="2763670"/>
    <lineage>
        <taxon>Bacteria</taxon>
        <taxon>Bacillati</taxon>
        <taxon>Bacillota</taxon>
        <taxon>Clostridia</taxon>
        <taxon>Lachnospirales</taxon>
        <taxon>Lachnospiraceae</taxon>
        <taxon>Wujia</taxon>
    </lineage>
</organism>
<proteinExistence type="predicted"/>
<dbReference type="Proteomes" id="UP000515819">
    <property type="component" value="Chromosome"/>
</dbReference>
<protein>
    <submittedName>
        <fullName evidence="1">Uncharacterized protein</fullName>
    </submittedName>
</protein>
<dbReference type="KEGG" id="wcp:H9Q76_13440"/>
<evidence type="ECO:0000313" key="2">
    <source>
        <dbReference type="Proteomes" id="UP000515819"/>
    </source>
</evidence>